<dbReference type="InterPro" id="IPR027275">
    <property type="entry name" value="PRC-brl_dom"/>
</dbReference>
<dbReference type="InterPro" id="IPR011033">
    <property type="entry name" value="PRC_barrel-like_sf"/>
</dbReference>
<dbReference type="SUPFAM" id="SSF50346">
    <property type="entry name" value="PRC-barrel domain"/>
    <property type="match status" value="1"/>
</dbReference>
<dbReference type="Proteomes" id="UP000248148">
    <property type="component" value="Unassembled WGS sequence"/>
</dbReference>
<organism evidence="4 5">
    <name type="scientific">Rhodopseudomonas faecalis</name>
    <dbReference type="NCBI Taxonomy" id="99655"/>
    <lineage>
        <taxon>Bacteria</taxon>
        <taxon>Pseudomonadati</taxon>
        <taxon>Pseudomonadota</taxon>
        <taxon>Alphaproteobacteria</taxon>
        <taxon>Hyphomicrobiales</taxon>
        <taxon>Nitrobacteraceae</taxon>
        <taxon>Rhodopseudomonas</taxon>
    </lineage>
</organism>
<evidence type="ECO:0000313" key="5">
    <source>
        <dbReference type="Proteomes" id="UP000248148"/>
    </source>
</evidence>
<feature type="chain" id="PRO_5016426324" evidence="2">
    <location>
        <begin position="23"/>
        <end position="183"/>
    </location>
</feature>
<proteinExistence type="predicted"/>
<evidence type="ECO:0000259" key="3">
    <source>
        <dbReference type="Pfam" id="PF05239"/>
    </source>
</evidence>
<dbReference type="Pfam" id="PF05239">
    <property type="entry name" value="PRC"/>
    <property type="match status" value="1"/>
</dbReference>
<protein>
    <submittedName>
        <fullName evidence="4">Sporulation protein YlmC with PRC-barrel domain</fullName>
    </submittedName>
</protein>
<feature type="compositionally biased region" description="Low complexity" evidence="1">
    <location>
        <begin position="27"/>
        <end position="46"/>
    </location>
</feature>
<name>A0A318TBT9_9BRAD</name>
<accession>A0A318TBT9</accession>
<feature type="region of interest" description="Disordered" evidence="1">
    <location>
        <begin position="22"/>
        <end position="49"/>
    </location>
</feature>
<dbReference type="OrthoDB" id="7818259at2"/>
<dbReference type="EMBL" id="QJTI01000040">
    <property type="protein sequence ID" value="PYE99063.1"/>
    <property type="molecule type" value="Genomic_DNA"/>
</dbReference>
<feature type="domain" description="PRC-barrel" evidence="3">
    <location>
        <begin position="52"/>
        <end position="106"/>
    </location>
</feature>
<evidence type="ECO:0000256" key="1">
    <source>
        <dbReference type="SAM" id="MobiDB-lite"/>
    </source>
</evidence>
<dbReference type="RefSeq" id="WP_110782769.1">
    <property type="nucleotide sequence ID" value="NZ_QJTI01000040.1"/>
</dbReference>
<dbReference type="Gene3D" id="2.30.30.240">
    <property type="entry name" value="PRC-barrel domain"/>
    <property type="match status" value="1"/>
</dbReference>
<sequence length="183" mass="18954">MNAKTIIAGLLGTTMLSTMAVAQNPAPSTSPSSSSMSQSSMSQPISHKGQWRSSKVIGVNVYNANNENLGEINELLVDQSGKVQAVVIGVGGFLGMGERYVAIPFEKLQWSNEPVRSASASKSTSGSGMAPSGTTGSSTTTGSAGSATPSTTNASGSQWYPDHAILNLSKDELKAMPEFKYST</sequence>
<feature type="compositionally biased region" description="Low complexity" evidence="1">
    <location>
        <begin position="117"/>
        <end position="157"/>
    </location>
</feature>
<feature type="signal peptide" evidence="2">
    <location>
        <begin position="1"/>
        <end position="22"/>
    </location>
</feature>
<dbReference type="PANTHER" id="PTHR36505:SF1">
    <property type="entry name" value="BLR1072 PROTEIN"/>
    <property type="match status" value="1"/>
</dbReference>
<evidence type="ECO:0000313" key="4">
    <source>
        <dbReference type="EMBL" id="PYE99063.1"/>
    </source>
</evidence>
<keyword evidence="5" id="KW-1185">Reference proteome</keyword>
<gene>
    <name evidence="4" type="ORF">BJ122_14013</name>
</gene>
<keyword evidence="2" id="KW-0732">Signal</keyword>
<dbReference type="AlphaFoldDB" id="A0A318TBT9"/>
<evidence type="ECO:0000256" key="2">
    <source>
        <dbReference type="SAM" id="SignalP"/>
    </source>
</evidence>
<dbReference type="PANTHER" id="PTHR36505">
    <property type="entry name" value="BLR1072 PROTEIN"/>
    <property type="match status" value="1"/>
</dbReference>
<comment type="caution">
    <text evidence="4">The sequence shown here is derived from an EMBL/GenBank/DDBJ whole genome shotgun (WGS) entry which is preliminary data.</text>
</comment>
<feature type="region of interest" description="Disordered" evidence="1">
    <location>
        <begin position="114"/>
        <end position="159"/>
    </location>
</feature>
<reference evidence="4 5" key="1">
    <citation type="submission" date="2018-06" db="EMBL/GenBank/DDBJ databases">
        <title>Genomic Encyclopedia of Archaeal and Bacterial Type Strains, Phase II (KMG-II): from individual species to whole genera.</title>
        <authorList>
            <person name="Goeker M."/>
        </authorList>
    </citation>
    <scope>NUCLEOTIDE SEQUENCE [LARGE SCALE GENOMIC DNA]</scope>
    <source>
        <strain evidence="4 5">JCM 11668</strain>
    </source>
</reference>